<feature type="region of interest" description="Disordered" evidence="1">
    <location>
        <begin position="1"/>
        <end position="30"/>
    </location>
</feature>
<name>A0A137PEU1_CONC2</name>
<sequence>MNNQLPSSNPNSHANSPMSSMSQPQQNIMNQPSVNQPVEQITFPTADDPMFQHDANVMSANFRSAASKVFALFKEAQAQQARSYQLGYEQCIRDLSHHIVESIQRDYQLNSHNFHEFNPMQANVSIADIEAFCNGKINALKSAAMQSPGFTNNNTEMETDTYLTAQNIRSPSTSNQRNTNYRQ</sequence>
<dbReference type="AlphaFoldDB" id="A0A137PEU1"/>
<reference evidence="2 3" key="1">
    <citation type="journal article" date="2015" name="Genome Biol. Evol.">
        <title>Phylogenomic analyses indicate that early fungi evolved digesting cell walls of algal ancestors of land plants.</title>
        <authorList>
            <person name="Chang Y."/>
            <person name="Wang S."/>
            <person name="Sekimoto S."/>
            <person name="Aerts A.L."/>
            <person name="Choi C."/>
            <person name="Clum A."/>
            <person name="LaButti K.M."/>
            <person name="Lindquist E.A."/>
            <person name="Yee Ngan C."/>
            <person name="Ohm R.A."/>
            <person name="Salamov A.A."/>
            <person name="Grigoriev I.V."/>
            <person name="Spatafora J.W."/>
            <person name="Berbee M.L."/>
        </authorList>
    </citation>
    <scope>NUCLEOTIDE SEQUENCE [LARGE SCALE GENOMIC DNA]</scope>
    <source>
        <strain evidence="2 3">NRRL 28638</strain>
    </source>
</reference>
<dbReference type="EMBL" id="KQ964436">
    <property type="protein sequence ID" value="KXN73485.1"/>
    <property type="molecule type" value="Genomic_DNA"/>
</dbReference>
<keyword evidence="3" id="KW-1185">Reference proteome</keyword>
<organism evidence="2 3">
    <name type="scientific">Conidiobolus coronatus (strain ATCC 28846 / CBS 209.66 / NRRL 28638)</name>
    <name type="common">Delacroixia coronata</name>
    <dbReference type="NCBI Taxonomy" id="796925"/>
    <lineage>
        <taxon>Eukaryota</taxon>
        <taxon>Fungi</taxon>
        <taxon>Fungi incertae sedis</taxon>
        <taxon>Zoopagomycota</taxon>
        <taxon>Entomophthoromycotina</taxon>
        <taxon>Entomophthoromycetes</taxon>
        <taxon>Entomophthorales</taxon>
        <taxon>Ancylistaceae</taxon>
        <taxon>Conidiobolus</taxon>
    </lineage>
</organism>
<evidence type="ECO:0000313" key="2">
    <source>
        <dbReference type="EMBL" id="KXN73485.1"/>
    </source>
</evidence>
<dbReference type="Proteomes" id="UP000070444">
    <property type="component" value="Unassembled WGS sequence"/>
</dbReference>
<protein>
    <submittedName>
        <fullName evidence="2">Uncharacterized protein</fullName>
    </submittedName>
</protein>
<accession>A0A137PEU1</accession>
<evidence type="ECO:0000256" key="1">
    <source>
        <dbReference type="SAM" id="MobiDB-lite"/>
    </source>
</evidence>
<gene>
    <name evidence="2" type="ORF">CONCODRAFT_77340</name>
</gene>
<evidence type="ECO:0000313" key="3">
    <source>
        <dbReference type="Proteomes" id="UP000070444"/>
    </source>
</evidence>
<proteinExistence type="predicted"/>